<evidence type="ECO:0000256" key="4">
    <source>
        <dbReference type="ARBA" id="ARBA00022692"/>
    </source>
</evidence>
<dbReference type="PROSITE" id="PS00216">
    <property type="entry name" value="SUGAR_TRANSPORT_1"/>
    <property type="match status" value="1"/>
</dbReference>
<dbReference type="InterPro" id="IPR050360">
    <property type="entry name" value="MFS_Sugar_Transporters"/>
</dbReference>
<evidence type="ECO:0000256" key="1">
    <source>
        <dbReference type="ARBA" id="ARBA00004141"/>
    </source>
</evidence>
<dbReference type="InterPro" id="IPR020846">
    <property type="entry name" value="MFS_dom"/>
</dbReference>
<protein>
    <recommendedName>
        <fullName evidence="9">Major facilitator superfamily (MFS) profile domain-containing protein</fullName>
    </recommendedName>
</protein>
<dbReference type="InterPro" id="IPR005828">
    <property type="entry name" value="MFS_sugar_transport-like"/>
</dbReference>
<keyword evidence="11" id="KW-1185">Reference proteome</keyword>
<dbReference type="PANTHER" id="PTHR48022:SF2">
    <property type="entry name" value="PLASTIDIC GLUCOSE TRANSPORTER 4"/>
    <property type="match status" value="1"/>
</dbReference>
<dbReference type="OrthoDB" id="4540492at2759"/>
<evidence type="ECO:0000256" key="7">
    <source>
        <dbReference type="SAM" id="Phobius"/>
    </source>
</evidence>
<feature type="transmembrane region" description="Helical" evidence="7">
    <location>
        <begin position="231"/>
        <end position="252"/>
    </location>
</feature>
<feature type="transmembrane region" description="Helical" evidence="7">
    <location>
        <begin position="87"/>
        <end position="108"/>
    </location>
</feature>
<reference evidence="10" key="1">
    <citation type="submission" date="2020-03" db="EMBL/GenBank/DDBJ databases">
        <title>Draft Genome Sequence of Cylindrodendrum hubeiense.</title>
        <authorList>
            <person name="Buettner E."/>
            <person name="Kellner H."/>
        </authorList>
    </citation>
    <scope>NUCLEOTIDE SEQUENCE</scope>
    <source>
        <strain evidence="10">IHI 201604</strain>
    </source>
</reference>
<feature type="transmembrane region" description="Helical" evidence="7">
    <location>
        <begin position="296"/>
        <end position="315"/>
    </location>
</feature>
<dbReference type="InterPro" id="IPR005829">
    <property type="entry name" value="Sugar_transporter_CS"/>
</dbReference>
<feature type="transmembrane region" description="Helical" evidence="7">
    <location>
        <begin position="53"/>
        <end position="75"/>
    </location>
</feature>
<dbReference type="InterPro" id="IPR036259">
    <property type="entry name" value="MFS_trans_sf"/>
</dbReference>
<evidence type="ECO:0000256" key="5">
    <source>
        <dbReference type="ARBA" id="ARBA00022989"/>
    </source>
</evidence>
<dbReference type="EMBL" id="JAANBB010000056">
    <property type="protein sequence ID" value="KAF7552733.1"/>
    <property type="molecule type" value="Genomic_DNA"/>
</dbReference>
<name>A0A9P5H9F6_9HYPO</name>
<feature type="transmembrane region" description="Helical" evidence="7">
    <location>
        <begin position="114"/>
        <end position="134"/>
    </location>
</feature>
<dbReference type="PROSITE" id="PS50850">
    <property type="entry name" value="MFS"/>
    <property type="match status" value="1"/>
</dbReference>
<dbReference type="GO" id="GO:0016020">
    <property type="term" value="C:membrane"/>
    <property type="evidence" value="ECO:0007669"/>
    <property type="project" value="UniProtKB-SubCell"/>
</dbReference>
<sequence>MARREPERHDSRGTYLLAMVCFVVTANAATQGYDSSMMNGLQILPAYTDYFELTTTTLALNVAIVFAGSVIAMPFAGPIADVWGRKWGIAITAIISIIGATIQGAAVHEAMFCIGRLLVGVAITTGSTAAPAYISEVAHPRNRVMLTGLYGTSWYIGSLIAAGVTYGSQFMTTTWSHEEALAILTKYHGQGDPNSTVVAIEYAEICQTLEHEKAVQNTDWKALVRTRPNRWRLGVTAAVAFSGNNIITYYLGDVLTAAGITGMQTQLAINIGLSVFNLFTSTLGAWLTDRVGRRRGFLFVTITMSLLLIIVAVLTKVYGTSPNLGSSAAQVTMIFLFYGAYSFVWTPLSILYPVEVLSYSMRANGLAFFNGLCYGTAFLNTFAIPYAMKWSSWGFYLITAFWNLIFECGVIYFYFPATEGKSLEEIDIIFEGLRHTDLDVTMADVLEGKAVDLEIAKGELADKS</sequence>
<accession>A0A9P5H9F6</accession>
<comment type="similarity">
    <text evidence="2">Belongs to the major facilitator superfamily. Sugar transporter (TC 2.A.1.1) family.</text>
</comment>
<dbReference type="Proteomes" id="UP000722485">
    <property type="component" value="Unassembled WGS sequence"/>
</dbReference>
<gene>
    <name evidence="10" type="ORF">G7Z17_g4132</name>
</gene>
<dbReference type="InterPro" id="IPR003663">
    <property type="entry name" value="Sugar/inositol_transpt"/>
</dbReference>
<keyword evidence="6 7" id="KW-0472">Membrane</keyword>
<dbReference type="SUPFAM" id="SSF103473">
    <property type="entry name" value="MFS general substrate transporter"/>
    <property type="match status" value="1"/>
</dbReference>
<dbReference type="Gene3D" id="1.20.1250.20">
    <property type="entry name" value="MFS general substrate transporter like domains"/>
    <property type="match status" value="2"/>
</dbReference>
<keyword evidence="5 7" id="KW-1133">Transmembrane helix</keyword>
<comment type="subcellular location">
    <subcellularLocation>
        <location evidence="1">Membrane</location>
        <topology evidence="1">Multi-pass membrane protein</topology>
    </subcellularLocation>
</comment>
<keyword evidence="4 7" id="KW-0812">Transmembrane</keyword>
<feature type="transmembrane region" description="Helical" evidence="7">
    <location>
        <begin position="267"/>
        <end position="287"/>
    </location>
</feature>
<evidence type="ECO:0000313" key="11">
    <source>
        <dbReference type="Proteomes" id="UP000722485"/>
    </source>
</evidence>
<evidence type="ECO:0000256" key="2">
    <source>
        <dbReference type="ARBA" id="ARBA00010992"/>
    </source>
</evidence>
<feature type="transmembrane region" description="Helical" evidence="7">
    <location>
        <begin position="335"/>
        <end position="354"/>
    </location>
</feature>
<dbReference type="PRINTS" id="PR00171">
    <property type="entry name" value="SUGRTRNSPORT"/>
</dbReference>
<feature type="domain" description="Major facilitator superfamily (MFS) profile" evidence="9">
    <location>
        <begin position="20"/>
        <end position="421"/>
    </location>
</feature>
<dbReference type="Pfam" id="PF00083">
    <property type="entry name" value="Sugar_tr"/>
    <property type="match status" value="2"/>
</dbReference>
<feature type="transmembrane region" description="Helical" evidence="7">
    <location>
        <begin position="393"/>
        <end position="415"/>
    </location>
</feature>
<evidence type="ECO:0000313" key="10">
    <source>
        <dbReference type="EMBL" id="KAF7552733.1"/>
    </source>
</evidence>
<evidence type="ECO:0000256" key="8">
    <source>
        <dbReference type="SAM" id="SignalP"/>
    </source>
</evidence>
<proteinExistence type="inferred from homology"/>
<dbReference type="PANTHER" id="PTHR48022">
    <property type="entry name" value="PLASTIDIC GLUCOSE TRANSPORTER 4"/>
    <property type="match status" value="1"/>
</dbReference>
<dbReference type="GO" id="GO:0005351">
    <property type="term" value="F:carbohydrate:proton symporter activity"/>
    <property type="evidence" value="ECO:0007669"/>
    <property type="project" value="TreeGrafter"/>
</dbReference>
<dbReference type="AlphaFoldDB" id="A0A9P5H9F6"/>
<evidence type="ECO:0000259" key="9">
    <source>
        <dbReference type="PROSITE" id="PS50850"/>
    </source>
</evidence>
<keyword evidence="8" id="KW-0732">Signal</keyword>
<evidence type="ECO:0000256" key="3">
    <source>
        <dbReference type="ARBA" id="ARBA00022448"/>
    </source>
</evidence>
<comment type="caution">
    <text evidence="10">The sequence shown here is derived from an EMBL/GenBank/DDBJ whole genome shotgun (WGS) entry which is preliminary data.</text>
</comment>
<feature type="signal peptide" evidence="8">
    <location>
        <begin position="1"/>
        <end position="28"/>
    </location>
</feature>
<feature type="chain" id="PRO_5040355551" description="Major facilitator superfamily (MFS) profile domain-containing protein" evidence="8">
    <location>
        <begin position="29"/>
        <end position="464"/>
    </location>
</feature>
<feature type="transmembrane region" description="Helical" evidence="7">
    <location>
        <begin position="366"/>
        <end position="387"/>
    </location>
</feature>
<evidence type="ECO:0000256" key="6">
    <source>
        <dbReference type="ARBA" id="ARBA00023136"/>
    </source>
</evidence>
<keyword evidence="3" id="KW-0813">Transport</keyword>
<organism evidence="10 11">
    <name type="scientific">Cylindrodendrum hubeiense</name>
    <dbReference type="NCBI Taxonomy" id="595255"/>
    <lineage>
        <taxon>Eukaryota</taxon>
        <taxon>Fungi</taxon>
        <taxon>Dikarya</taxon>
        <taxon>Ascomycota</taxon>
        <taxon>Pezizomycotina</taxon>
        <taxon>Sordariomycetes</taxon>
        <taxon>Hypocreomycetidae</taxon>
        <taxon>Hypocreales</taxon>
        <taxon>Nectriaceae</taxon>
        <taxon>Cylindrodendrum</taxon>
    </lineage>
</organism>